<comment type="subcellular location">
    <subcellularLocation>
        <location evidence="2">Cytoplasm</location>
        <location evidence="2">Perinuclear region</location>
    </subcellularLocation>
    <subcellularLocation>
        <location evidence="1">Nucleus</location>
    </subcellularLocation>
</comment>
<sequence>MKEGINGSSSLSYDVEIFHPAVLHINSRPSQCLMNFLLSGKSVILEVPRRCGKALSHQLSARCGQLYMHSLTIGRSILGNSPSISEGPGGRVTDYRITDFGEFMQNNKLSQMKTPATTAAAEQRTRARLEQQTKFWPMTFSSTTIFNYKQNLDPILNLMVKQKLKNCEVIECKKCIYSLVDTDKDETLSACAQRTKTPRKHEQWRHMFYELETFLRDHCYSEKHIDILNCFLDIKCKDFTLDKDKAEFEDAVKELEQLSAEYKVNDIQTRDYTTSSQPVRKTVLELWMDQCAKIKPRAEFAGYSSASLTSNGNLKYKLYASMNKNNNSYRKR</sequence>
<evidence type="ECO:0000256" key="6">
    <source>
        <dbReference type="ARBA" id="ARBA00022618"/>
    </source>
</evidence>
<keyword evidence="9" id="KW-0744">Spermatogenesis</keyword>
<dbReference type="GO" id="GO:0032039">
    <property type="term" value="C:integrator complex"/>
    <property type="evidence" value="ECO:0007669"/>
    <property type="project" value="TreeGrafter"/>
</dbReference>
<name>A0AAW1CNQ0_9HEMI</name>
<dbReference type="GO" id="GO:0007283">
    <property type="term" value="P:spermatogenesis"/>
    <property type="evidence" value="ECO:0007669"/>
    <property type="project" value="UniProtKB-KW"/>
</dbReference>
<gene>
    <name evidence="18" type="ORF">O3M35_003638</name>
</gene>
<comment type="subunit">
    <text evidence="17">Belongs to the multiprotein complex Integrator, at least composed of IntS1, IntS2, IntS3, IntS4, omd/IntS5, IntS6, defl/IntS7, IntS8, IntS9, IntS10, IntS11, IntS12, asun/IntS13, IntS14 and IntS15. The core complex associates with protein phosphatase 2A subunits mts/PP2A and Pp2A-29B, to form the Integrator-PP2A (INTAC) complex.</text>
</comment>
<protein>
    <recommendedName>
        <fullName evidence="3">Protein asunder</fullName>
    </recommendedName>
    <alternativeName>
        <fullName evidence="15">Cell cycle regulator Mat89Bb</fullName>
    </alternativeName>
    <alternativeName>
        <fullName evidence="14">Set apart in position or space protein</fullName>
    </alternativeName>
</protein>
<evidence type="ECO:0000256" key="8">
    <source>
        <dbReference type="ARBA" id="ARBA00022782"/>
    </source>
</evidence>
<evidence type="ECO:0000313" key="18">
    <source>
        <dbReference type="EMBL" id="KAK9499135.1"/>
    </source>
</evidence>
<dbReference type="GO" id="GO:0007346">
    <property type="term" value="P:regulation of mitotic cell cycle"/>
    <property type="evidence" value="ECO:0007669"/>
    <property type="project" value="TreeGrafter"/>
</dbReference>
<evidence type="ECO:0000256" key="12">
    <source>
        <dbReference type="ARBA" id="ARBA00023254"/>
    </source>
</evidence>
<evidence type="ECO:0000256" key="15">
    <source>
        <dbReference type="ARBA" id="ARBA00032585"/>
    </source>
</evidence>
<evidence type="ECO:0000256" key="14">
    <source>
        <dbReference type="ARBA" id="ARBA00030658"/>
    </source>
</evidence>
<dbReference type="InterPro" id="IPR019355">
    <property type="entry name" value="Cell_cycle_regulator_Mat89Bb"/>
</dbReference>
<evidence type="ECO:0000256" key="2">
    <source>
        <dbReference type="ARBA" id="ARBA00004556"/>
    </source>
</evidence>
<evidence type="ECO:0000256" key="10">
    <source>
        <dbReference type="ARBA" id="ARBA00023054"/>
    </source>
</evidence>
<dbReference type="AlphaFoldDB" id="A0AAW1CNQ0"/>
<evidence type="ECO:0000313" key="19">
    <source>
        <dbReference type="Proteomes" id="UP001461498"/>
    </source>
</evidence>
<dbReference type="EMBL" id="JAPXFL010000012">
    <property type="protein sequence ID" value="KAK9499135.1"/>
    <property type="molecule type" value="Genomic_DNA"/>
</dbReference>
<reference evidence="18 19" key="1">
    <citation type="submission" date="2022-12" db="EMBL/GenBank/DDBJ databases">
        <title>Chromosome-level genome assembly of true bugs.</title>
        <authorList>
            <person name="Ma L."/>
            <person name="Li H."/>
        </authorList>
    </citation>
    <scope>NUCLEOTIDE SEQUENCE [LARGE SCALE GENOMIC DNA]</scope>
    <source>
        <strain evidence="18">Lab_2022b</strain>
    </source>
</reference>
<keyword evidence="7" id="KW-0498">Mitosis</keyword>
<evidence type="ECO:0000256" key="3">
    <source>
        <dbReference type="ARBA" id="ARBA00020501"/>
    </source>
</evidence>
<keyword evidence="12" id="KW-0469">Meiosis</keyword>
<keyword evidence="13" id="KW-0131">Cell cycle</keyword>
<organism evidence="18 19">
    <name type="scientific">Rhynocoris fuscipes</name>
    <dbReference type="NCBI Taxonomy" id="488301"/>
    <lineage>
        <taxon>Eukaryota</taxon>
        <taxon>Metazoa</taxon>
        <taxon>Ecdysozoa</taxon>
        <taxon>Arthropoda</taxon>
        <taxon>Hexapoda</taxon>
        <taxon>Insecta</taxon>
        <taxon>Pterygota</taxon>
        <taxon>Neoptera</taxon>
        <taxon>Paraneoptera</taxon>
        <taxon>Hemiptera</taxon>
        <taxon>Heteroptera</taxon>
        <taxon>Panheteroptera</taxon>
        <taxon>Cimicomorpha</taxon>
        <taxon>Reduviidae</taxon>
        <taxon>Harpactorinae</taxon>
        <taxon>Harpactorini</taxon>
        <taxon>Rhynocoris</taxon>
    </lineage>
</organism>
<dbReference type="Proteomes" id="UP001461498">
    <property type="component" value="Unassembled WGS sequence"/>
</dbReference>
<dbReference type="GO" id="GO:0051642">
    <property type="term" value="P:centrosome localization"/>
    <property type="evidence" value="ECO:0007669"/>
    <property type="project" value="TreeGrafter"/>
</dbReference>
<evidence type="ECO:0000256" key="4">
    <source>
        <dbReference type="ARBA" id="ARBA00022473"/>
    </source>
</evidence>
<dbReference type="GO" id="GO:0051321">
    <property type="term" value="P:meiotic cell cycle"/>
    <property type="evidence" value="ECO:0007669"/>
    <property type="project" value="UniProtKB-KW"/>
</dbReference>
<keyword evidence="10" id="KW-0175">Coiled coil</keyword>
<proteinExistence type="inferred from homology"/>
<dbReference type="PANTHER" id="PTHR12955:SF1">
    <property type="entry name" value="INTEGRATOR COMPLEX SUBUNIT 13"/>
    <property type="match status" value="1"/>
</dbReference>
<evidence type="ECO:0000256" key="13">
    <source>
        <dbReference type="ARBA" id="ARBA00023306"/>
    </source>
</evidence>
<comment type="caution">
    <text evidence="18">The sequence shown here is derived from an EMBL/GenBank/DDBJ whole genome shotgun (WGS) entry which is preliminary data.</text>
</comment>
<keyword evidence="5" id="KW-0963">Cytoplasm</keyword>
<keyword evidence="19" id="KW-1185">Reference proteome</keyword>
<dbReference type="GO" id="GO:0051301">
    <property type="term" value="P:cell division"/>
    <property type="evidence" value="ECO:0007669"/>
    <property type="project" value="UniProtKB-KW"/>
</dbReference>
<evidence type="ECO:0000256" key="1">
    <source>
        <dbReference type="ARBA" id="ARBA00004123"/>
    </source>
</evidence>
<evidence type="ECO:0000256" key="5">
    <source>
        <dbReference type="ARBA" id="ARBA00022490"/>
    </source>
</evidence>
<dbReference type="Pfam" id="PF10221">
    <property type="entry name" value="Mat89Bb"/>
    <property type="match status" value="1"/>
</dbReference>
<dbReference type="GO" id="GO:0048471">
    <property type="term" value="C:perinuclear region of cytoplasm"/>
    <property type="evidence" value="ECO:0007669"/>
    <property type="project" value="UniProtKB-SubCell"/>
</dbReference>
<evidence type="ECO:0000256" key="9">
    <source>
        <dbReference type="ARBA" id="ARBA00022871"/>
    </source>
</evidence>
<dbReference type="GO" id="GO:0030154">
    <property type="term" value="P:cell differentiation"/>
    <property type="evidence" value="ECO:0007669"/>
    <property type="project" value="UniProtKB-KW"/>
</dbReference>
<dbReference type="PANTHER" id="PTHR12955">
    <property type="entry name" value="SARCOMA ANTIGEN NY-SAR-95-RELATED"/>
    <property type="match status" value="1"/>
</dbReference>
<comment type="similarity">
    <text evidence="16">Belongs to the Integrator subunit 13 family.</text>
</comment>
<keyword evidence="6" id="KW-0132">Cell division</keyword>
<keyword evidence="8" id="KW-0221">Differentiation</keyword>
<evidence type="ECO:0000256" key="11">
    <source>
        <dbReference type="ARBA" id="ARBA00023242"/>
    </source>
</evidence>
<keyword evidence="11" id="KW-0539">Nucleus</keyword>
<keyword evidence="4" id="KW-0217">Developmental protein</keyword>
<accession>A0AAW1CNQ0</accession>
<evidence type="ECO:0000256" key="17">
    <source>
        <dbReference type="ARBA" id="ARBA00065185"/>
    </source>
</evidence>
<evidence type="ECO:0000256" key="7">
    <source>
        <dbReference type="ARBA" id="ARBA00022776"/>
    </source>
</evidence>
<evidence type="ECO:0000256" key="16">
    <source>
        <dbReference type="ARBA" id="ARBA00061603"/>
    </source>
</evidence>